<dbReference type="GO" id="GO:0046872">
    <property type="term" value="F:metal ion binding"/>
    <property type="evidence" value="ECO:0007669"/>
    <property type="project" value="UniProtKB-KW"/>
</dbReference>
<dbReference type="Proteomes" id="UP000291343">
    <property type="component" value="Unassembled WGS sequence"/>
</dbReference>
<dbReference type="InterPro" id="IPR042970">
    <property type="entry name" value="NUDT18_NUDIX"/>
</dbReference>
<dbReference type="PROSITE" id="PS00893">
    <property type="entry name" value="NUDIX_BOX"/>
    <property type="match status" value="1"/>
</dbReference>
<dbReference type="Pfam" id="PF00293">
    <property type="entry name" value="NUDIX"/>
    <property type="match status" value="1"/>
</dbReference>
<keyword evidence="4" id="KW-0479">Metal-binding</keyword>
<reference evidence="10 11" key="1">
    <citation type="journal article" date="2017" name="Gigascience">
        <title>Genome sequence of the small brown planthopper, Laodelphax striatellus.</title>
        <authorList>
            <person name="Zhu J."/>
            <person name="Jiang F."/>
            <person name="Wang X."/>
            <person name="Yang P."/>
            <person name="Bao Y."/>
            <person name="Zhao W."/>
            <person name="Wang W."/>
            <person name="Lu H."/>
            <person name="Wang Q."/>
            <person name="Cui N."/>
            <person name="Li J."/>
            <person name="Chen X."/>
            <person name="Luo L."/>
            <person name="Yu J."/>
            <person name="Kang L."/>
            <person name="Cui F."/>
        </authorList>
    </citation>
    <scope>NUCLEOTIDE SEQUENCE [LARGE SCALE GENOMIC DNA]</scope>
    <source>
        <strain evidence="10">Lst14</strain>
    </source>
</reference>
<dbReference type="SMR" id="A0A482X4M6"/>
<dbReference type="FunCoup" id="A0A482X4M6">
    <property type="interactions" value="665"/>
</dbReference>
<dbReference type="OrthoDB" id="10005910at2759"/>
<dbReference type="InterPro" id="IPR000086">
    <property type="entry name" value="NUDIX_hydrolase_dom"/>
</dbReference>
<comment type="caution">
    <text evidence="10">The sequence shown here is derived from an EMBL/GenBank/DDBJ whole genome shotgun (WGS) entry which is preliminary data.</text>
</comment>
<comment type="similarity">
    <text evidence="3 8">Belongs to the Nudix hydrolase family.</text>
</comment>
<dbReference type="CDD" id="cd04671">
    <property type="entry name" value="NUDIX_8DGDPP_Nudt18"/>
    <property type="match status" value="1"/>
</dbReference>
<dbReference type="PANTHER" id="PTHR22769">
    <property type="entry name" value="MUTT/NUDIX HYDROLASE"/>
    <property type="match status" value="1"/>
</dbReference>
<evidence type="ECO:0000256" key="2">
    <source>
        <dbReference type="ARBA" id="ARBA00001946"/>
    </source>
</evidence>
<keyword evidence="7" id="KW-0464">Manganese</keyword>
<protein>
    <recommendedName>
        <fullName evidence="9">Nudix hydrolase domain-containing protein</fullName>
    </recommendedName>
</protein>
<dbReference type="Gene3D" id="3.90.79.10">
    <property type="entry name" value="Nucleoside Triphosphate Pyrophosphohydrolase"/>
    <property type="match status" value="1"/>
</dbReference>
<evidence type="ECO:0000256" key="5">
    <source>
        <dbReference type="ARBA" id="ARBA00022801"/>
    </source>
</evidence>
<dbReference type="GO" id="GO:0044716">
    <property type="term" value="F:8-oxo-GDP phosphatase activity"/>
    <property type="evidence" value="ECO:0007669"/>
    <property type="project" value="TreeGrafter"/>
</dbReference>
<evidence type="ECO:0000256" key="3">
    <source>
        <dbReference type="ARBA" id="ARBA00005582"/>
    </source>
</evidence>
<comment type="cofactor">
    <cofactor evidence="2">
        <name>Mg(2+)</name>
        <dbReference type="ChEBI" id="CHEBI:18420"/>
    </cofactor>
</comment>
<dbReference type="STRING" id="195883.A0A482X4M6"/>
<keyword evidence="6" id="KW-0460">Magnesium</keyword>
<organism evidence="10 11">
    <name type="scientific">Laodelphax striatellus</name>
    <name type="common">Small brown planthopper</name>
    <name type="synonym">Delphax striatella</name>
    <dbReference type="NCBI Taxonomy" id="195883"/>
    <lineage>
        <taxon>Eukaryota</taxon>
        <taxon>Metazoa</taxon>
        <taxon>Ecdysozoa</taxon>
        <taxon>Arthropoda</taxon>
        <taxon>Hexapoda</taxon>
        <taxon>Insecta</taxon>
        <taxon>Pterygota</taxon>
        <taxon>Neoptera</taxon>
        <taxon>Paraneoptera</taxon>
        <taxon>Hemiptera</taxon>
        <taxon>Auchenorrhyncha</taxon>
        <taxon>Fulgoroidea</taxon>
        <taxon>Delphacidae</taxon>
        <taxon>Criomorphinae</taxon>
        <taxon>Laodelphax</taxon>
    </lineage>
</organism>
<evidence type="ECO:0000256" key="1">
    <source>
        <dbReference type="ARBA" id="ARBA00001936"/>
    </source>
</evidence>
<dbReference type="AlphaFoldDB" id="A0A482X4M6"/>
<proteinExistence type="inferred from homology"/>
<evidence type="ECO:0000256" key="4">
    <source>
        <dbReference type="ARBA" id="ARBA00022723"/>
    </source>
</evidence>
<evidence type="ECO:0000256" key="7">
    <source>
        <dbReference type="ARBA" id="ARBA00023211"/>
    </source>
</evidence>
<keyword evidence="5 8" id="KW-0378">Hydrolase</keyword>
<evidence type="ECO:0000313" key="10">
    <source>
        <dbReference type="EMBL" id="RZF40855.1"/>
    </source>
</evidence>
<dbReference type="PANTHER" id="PTHR22769:SF56">
    <property type="entry name" value="8-OXO-DGDP PHOSPHATASE NUDT18"/>
    <property type="match status" value="1"/>
</dbReference>
<evidence type="ECO:0000256" key="6">
    <source>
        <dbReference type="ARBA" id="ARBA00022842"/>
    </source>
</evidence>
<evidence type="ECO:0000256" key="8">
    <source>
        <dbReference type="RuleBase" id="RU003476"/>
    </source>
</evidence>
<keyword evidence="11" id="KW-1185">Reference proteome</keyword>
<dbReference type="InParanoid" id="A0A482X4M6"/>
<dbReference type="InterPro" id="IPR015797">
    <property type="entry name" value="NUDIX_hydrolase-like_dom_sf"/>
</dbReference>
<dbReference type="InterPro" id="IPR020476">
    <property type="entry name" value="Nudix_hydrolase"/>
</dbReference>
<dbReference type="PRINTS" id="PR00502">
    <property type="entry name" value="NUDIXFAMILY"/>
</dbReference>
<feature type="domain" description="Nudix hydrolase" evidence="9">
    <location>
        <begin position="55"/>
        <end position="181"/>
    </location>
</feature>
<name>A0A482X4M6_LAOST</name>
<sequence length="331" mass="36997">MDVIESSISRLLNGSTLEDNPDLCDFTLADQNEATAAQGVTPSTPSDYVPIVRNTVTYIVMAVLFNSDNEVLMMQEAKSSCAGQWYLPAGRIEQGEDLEEGVKREVLEETGMEMEPTSLVLVECASKAWFRFVLTGRVTGGTLKTPAQADSESLQAKWVGNVNQLSLRAPDIVQIIERALLYHTGQEQHPPLLPSIRPHKKLLLRLVVCIRSKISNRVHVLLSEKTEVHLPLCEINHNRSLHSTLKKFMMEIFGADVPSHRPHGVLTVEHSGKPEATNDGFCLTLLMAFRVPLEEVYPIDKYTWFQVNSNLGEKILSRMPRGMTVPLNVIR</sequence>
<dbReference type="GO" id="GO:0044715">
    <property type="term" value="F:8-oxo-dGDP phosphatase activity"/>
    <property type="evidence" value="ECO:0007669"/>
    <property type="project" value="TreeGrafter"/>
</dbReference>
<dbReference type="SUPFAM" id="SSF55811">
    <property type="entry name" value="Nudix"/>
    <property type="match status" value="1"/>
</dbReference>
<evidence type="ECO:0000259" key="9">
    <source>
        <dbReference type="PROSITE" id="PS51462"/>
    </source>
</evidence>
<comment type="cofactor">
    <cofactor evidence="1">
        <name>Mn(2+)</name>
        <dbReference type="ChEBI" id="CHEBI:29035"/>
    </cofactor>
</comment>
<dbReference type="EMBL" id="QKKF02017590">
    <property type="protein sequence ID" value="RZF40855.1"/>
    <property type="molecule type" value="Genomic_DNA"/>
</dbReference>
<gene>
    <name evidence="10" type="ORF">LSTR_LSTR003365</name>
</gene>
<evidence type="ECO:0000313" key="11">
    <source>
        <dbReference type="Proteomes" id="UP000291343"/>
    </source>
</evidence>
<dbReference type="InterPro" id="IPR020084">
    <property type="entry name" value="NUDIX_hydrolase_CS"/>
</dbReference>
<accession>A0A482X4M6</accession>
<dbReference type="PROSITE" id="PS51462">
    <property type="entry name" value="NUDIX"/>
    <property type="match status" value="1"/>
</dbReference>